<organism evidence="1 2">
    <name type="scientific">Amniculicola lignicola CBS 123094</name>
    <dbReference type="NCBI Taxonomy" id="1392246"/>
    <lineage>
        <taxon>Eukaryota</taxon>
        <taxon>Fungi</taxon>
        <taxon>Dikarya</taxon>
        <taxon>Ascomycota</taxon>
        <taxon>Pezizomycotina</taxon>
        <taxon>Dothideomycetes</taxon>
        <taxon>Pleosporomycetidae</taxon>
        <taxon>Pleosporales</taxon>
        <taxon>Amniculicolaceae</taxon>
        <taxon>Amniculicola</taxon>
    </lineage>
</organism>
<dbReference type="Proteomes" id="UP000799779">
    <property type="component" value="Unassembled WGS sequence"/>
</dbReference>
<name>A0A6A5X077_9PLEO</name>
<sequence>MRYGHWDVILFPRESLIPIQEFKTVCYATQDEYGRQLPTLTCYVVSLPPSTPFKVSFHSWISKPKPSALIESQRKGSQRVVYTVHISIDGTRVFHDFFEVSSKWPIEIGDQRKSSLEFPPFRQTVLMQSCWDPREKLGRIKIFLAEQLVSKSSAGTDVEWGHKNDIVRFSFEHAPRDILEQAGISWP</sequence>
<dbReference type="EMBL" id="ML977559">
    <property type="protein sequence ID" value="KAF2006519.1"/>
    <property type="molecule type" value="Genomic_DNA"/>
</dbReference>
<feature type="non-terminal residue" evidence="1">
    <location>
        <position position="187"/>
    </location>
</feature>
<proteinExistence type="predicted"/>
<accession>A0A6A5X077</accession>
<dbReference type="AlphaFoldDB" id="A0A6A5X077"/>
<evidence type="ECO:0000313" key="1">
    <source>
        <dbReference type="EMBL" id="KAF2006519.1"/>
    </source>
</evidence>
<evidence type="ECO:0000313" key="2">
    <source>
        <dbReference type="Proteomes" id="UP000799779"/>
    </source>
</evidence>
<protein>
    <submittedName>
        <fullName evidence="1">Uncharacterized protein</fullName>
    </submittedName>
</protein>
<reference evidence="1" key="1">
    <citation type="journal article" date="2020" name="Stud. Mycol.">
        <title>101 Dothideomycetes genomes: a test case for predicting lifestyles and emergence of pathogens.</title>
        <authorList>
            <person name="Haridas S."/>
            <person name="Albert R."/>
            <person name="Binder M."/>
            <person name="Bloem J."/>
            <person name="Labutti K."/>
            <person name="Salamov A."/>
            <person name="Andreopoulos B."/>
            <person name="Baker S."/>
            <person name="Barry K."/>
            <person name="Bills G."/>
            <person name="Bluhm B."/>
            <person name="Cannon C."/>
            <person name="Castanera R."/>
            <person name="Culley D."/>
            <person name="Daum C."/>
            <person name="Ezra D."/>
            <person name="Gonzalez J."/>
            <person name="Henrissat B."/>
            <person name="Kuo A."/>
            <person name="Liang C."/>
            <person name="Lipzen A."/>
            <person name="Lutzoni F."/>
            <person name="Magnuson J."/>
            <person name="Mondo S."/>
            <person name="Nolan M."/>
            <person name="Ohm R."/>
            <person name="Pangilinan J."/>
            <person name="Park H.-J."/>
            <person name="Ramirez L."/>
            <person name="Alfaro M."/>
            <person name="Sun H."/>
            <person name="Tritt A."/>
            <person name="Yoshinaga Y."/>
            <person name="Zwiers L.-H."/>
            <person name="Turgeon B."/>
            <person name="Goodwin S."/>
            <person name="Spatafora J."/>
            <person name="Crous P."/>
            <person name="Grigoriev I."/>
        </authorList>
    </citation>
    <scope>NUCLEOTIDE SEQUENCE</scope>
    <source>
        <strain evidence="1">CBS 123094</strain>
    </source>
</reference>
<gene>
    <name evidence="1" type="ORF">P154DRAFT_417645</name>
</gene>
<dbReference type="OrthoDB" id="5417628at2759"/>
<keyword evidence="2" id="KW-1185">Reference proteome</keyword>